<sequence length="83" mass="9415">MQTQKEITVGQIWEEVDPRLIRKVRVVEVASLEGPKGILIENVESGRKNWASSSRFNGKRGGYRLIWGQFGYRKLGDAANLLI</sequence>
<name>A0A723Y133_SALER</name>
<organism evidence="2">
    <name type="scientific">Salmonella enterica</name>
    <name type="common">Salmonella choleraesuis</name>
    <dbReference type="NCBI Taxonomy" id="28901"/>
    <lineage>
        <taxon>Bacteria</taxon>
        <taxon>Pseudomonadati</taxon>
        <taxon>Pseudomonadota</taxon>
        <taxon>Gammaproteobacteria</taxon>
        <taxon>Enterobacterales</taxon>
        <taxon>Enterobacteriaceae</taxon>
        <taxon>Salmonella</taxon>
    </lineage>
</organism>
<reference evidence="2" key="1">
    <citation type="journal article" date="2018" name="Genome Biol.">
        <title>SKESA: strategic k-mer extension for scrupulous assemblies.</title>
        <authorList>
            <person name="Souvorov A."/>
            <person name="Agarwala R."/>
            <person name="Lipman D.J."/>
        </authorList>
    </citation>
    <scope>NUCLEOTIDE SEQUENCE</scope>
    <source>
        <strain evidence="2">G052</strain>
    </source>
</reference>
<accession>A0A723Y133</accession>
<proteinExistence type="predicted"/>
<evidence type="ECO:0000313" key="2">
    <source>
        <dbReference type="EMBL" id="HAD9948191.1"/>
    </source>
</evidence>
<evidence type="ECO:0000313" key="1">
    <source>
        <dbReference type="EMBL" id="HAD9946538.1"/>
    </source>
</evidence>
<protein>
    <submittedName>
        <fullName evidence="2">Uncharacterized protein</fullName>
    </submittedName>
</protein>
<dbReference type="EMBL" id="DAAQMH010000009">
    <property type="protein sequence ID" value="HAD9946538.1"/>
    <property type="molecule type" value="Genomic_DNA"/>
</dbReference>
<reference evidence="2" key="2">
    <citation type="submission" date="2019-01" db="EMBL/GenBank/DDBJ databases">
        <authorList>
            <consortium name="NCBI Pathogen Detection Project"/>
        </authorList>
    </citation>
    <scope>NUCLEOTIDE SEQUENCE</scope>
    <source>
        <strain evidence="2">G052</strain>
    </source>
</reference>
<dbReference type="AlphaFoldDB" id="A0A723Y133"/>
<comment type="caution">
    <text evidence="2">The sequence shown here is derived from an EMBL/GenBank/DDBJ whole genome shotgun (WGS) entry which is preliminary data.</text>
</comment>
<dbReference type="EMBL" id="DAAQMH010000050">
    <property type="protein sequence ID" value="HAD9948191.1"/>
    <property type="molecule type" value="Genomic_DNA"/>
</dbReference>
<gene>
    <name evidence="1" type="ORF">G1508_17205</name>
    <name evidence="2" type="ORF">G1508_25940</name>
</gene>